<dbReference type="OrthoDB" id="5295945at2"/>
<dbReference type="Proteomes" id="UP000192042">
    <property type="component" value="Chromosome I"/>
</dbReference>
<dbReference type="InterPro" id="IPR004821">
    <property type="entry name" value="Cyt_trans-like"/>
</dbReference>
<comment type="pathway">
    <text evidence="2 11">Cofactor biosynthesis; NAD(+) biosynthesis; deamido-NAD(+) from nicotinate D-ribonucleotide: step 1/1.</text>
</comment>
<dbReference type="PANTHER" id="PTHR39321:SF3">
    <property type="entry name" value="PHOSPHOPANTETHEINE ADENYLYLTRANSFERASE"/>
    <property type="match status" value="1"/>
</dbReference>
<reference evidence="13 14" key="1">
    <citation type="submission" date="2017-03" db="EMBL/GenBank/DDBJ databases">
        <authorList>
            <person name="Afonso C.L."/>
            <person name="Miller P.J."/>
            <person name="Scott M.A."/>
            <person name="Spackman E."/>
            <person name="Goraichik I."/>
            <person name="Dimitrov K.M."/>
            <person name="Suarez D.L."/>
            <person name="Swayne D.E."/>
        </authorList>
    </citation>
    <scope>NUCLEOTIDE SEQUENCE [LARGE SCALE GENOMIC DNA]</scope>
    <source>
        <strain evidence="13">Genome sequencing of Nitrospira japonica strain NJ11</strain>
    </source>
</reference>
<keyword evidence="6 11" id="KW-0548">Nucleotidyltransferase</keyword>
<evidence type="ECO:0000256" key="8">
    <source>
        <dbReference type="ARBA" id="ARBA00022840"/>
    </source>
</evidence>
<dbReference type="GO" id="GO:0009435">
    <property type="term" value="P:NAD+ biosynthetic process"/>
    <property type="evidence" value="ECO:0007669"/>
    <property type="project" value="UniProtKB-UniRule"/>
</dbReference>
<dbReference type="InterPro" id="IPR014729">
    <property type="entry name" value="Rossmann-like_a/b/a_fold"/>
</dbReference>
<sequence length="236" mass="26271">MGSQECLSPPDTSSLRSLRLGLLGGTFNPVHCGHLTMARQIRRALDLDRILFIPTGDPPHKSRQDLASADDRYAMVRLAIASEAGLAISDVELRRPGKSYTIDTVRLLRQEYGSQTELFFLIGLDAFLEFPTWREPDALLELCSFVVMNRPGTSFQHLTRLSWFQTFPGDSLAALDAGTISQVDIPIGNRRLICLRLTPSDISASDIRGRVRTGLPVANLLPPTVESYILQHHLYE</sequence>
<keyword evidence="14" id="KW-1185">Reference proteome</keyword>
<dbReference type="NCBIfam" id="NF000840">
    <property type="entry name" value="PRK00071.1-3"/>
    <property type="match status" value="1"/>
</dbReference>
<organism evidence="13 14">
    <name type="scientific">Nitrospira japonica</name>
    <dbReference type="NCBI Taxonomy" id="1325564"/>
    <lineage>
        <taxon>Bacteria</taxon>
        <taxon>Pseudomonadati</taxon>
        <taxon>Nitrospirota</taxon>
        <taxon>Nitrospiria</taxon>
        <taxon>Nitrospirales</taxon>
        <taxon>Nitrospiraceae</taxon>
        <taxon>Nitrospira</taxon>
    </lineage>
</organism>
<dbReference type="EMBL" id="LT828648">
    <property type="protein sequence ID" value="SLM48277.1"/>
    <property type="molecule type" value="Genomic_DNA"/>
</dbReference>
<evidence type="ECO:0000259" key="12">
    <source>
        <dbReference type="Pfam" id="PF01467"/>
    </source>
</evidence>
<comment type="function">
    <text evidence="1 11">Catalyzes the reversible adenylation of nicotinate mononucleotide (NaMN) to nicotinic acid adenine dinucleotide (NaAD).</text>
</comment>
<gene>
    <name evidence="11 13" type="primary">nadD</name>
    <name evidence="13" type="ORF">NSJP_2105</name>
</gene>
<evidence type="ECO:0000256" key="1">
    <source>
        <dbReference type="ARBA" id="ARBA00002324"/>
    </source>
</evidence>
<dbReference type="GO" id="GO:0005524">
    <property type="term" value="F:ATP binding"/>
    <property type="evidence" value="ECO:0007669"/>
    <property type="project" value="UniProtKB-KW"/>
</dbReference>
<keyword evidence="4 11" id="KW-0662">Pyridine nucleotide biosynthesis</keyword>
<evidence type="ECO:0000313" key="13">
    <source>
        <dbReference type="EMBL" id="SLM48277.1"/>
    </source>
</evidence>
<dbReference type="PANTHER" id="PTHR39321">
    <property type="entry name" value="NICOTINATE-NUCLEOTIDE ADENYLYLTRANSFERASE-RELATED"/>
    <property type="match status" value="1"/>
</dbReference>
<dbReference type="KEGG" id="nja:NSJP_2105"/>
<dbReference type="CDD" id="cd02165">
    <property type="entry name" value="NMNAT"/>
    <property type="match status" value="1"/>
</dbReference>
<evidence type="ECO:0000256" key="7">
    <source>
        <dbReference type="ARBA" id="ARBA00022741"/>
    </source>
</evidence>
<keyword evidence="9 11" id="KW-0520">NAD</keyword>
<dbReference type="UniPathway" id="UPA00253">
    <property type="reaction ID" value="UER00332"/>
</dbReference>
<accession>A0A1W1I5I3</accession>
<dbReference type="Gene3D" id="3.40.50.620">
    <property type="entry name" value="HUPs"/>
    <property type="match status" value="1"/>
</dbReference>
<dbReference type="NCBIfam" id="TIGR00482">
    <property type="entry name" value="nicotinate (nicotinamide) nucleotide adenylyltransferase"/>
    <property type="match status" value="1"/>
</dbReference>
<keyword evidence="5 11" id="KW-0808">Transferase</keyword>
<name>A0A1W1I5I3_9BACT</name>
<evidence type="ECO:0000256" key="9">
    <source>
        <dbReference type="ARBA" id="ARBA00023027"/>
    </source>
</evidence>
<evidence type="ECO:0000256" key="4">
    <source>
        <dbReference type="ARBA" id="ARBA00022642"/>
    </source>
</evidence>
<dbReference type="STRING" id="1325564.NSJP_2105"/>
<dbReference type="EC" id="2.7.7.18" evidence="11"/>
<evidence type="ECO:0000256" key="3">
    <source>
        <dbReference type="ARBA" id="ARBA00009014"/>
    </source>
</evidence>
<dbReference type="InterPro" id="IPR005248">
    <property type="entry name" value="NadD/NMNAT"/>
</dbReference>
<dbReference type="NCBIfam" id="NF000839">
    <property type="entry name" value="PRK00071.1-1"/>
    <property type="match status" value="1"/>
</dbReference>
<evidence type="ECO:0000256" key="11">
    <source>
        <dbReference type="HAMAP-Rule" id="MF_00244"/>
    </source>
</evidence>
<dbReference type="RefSeq" id="WP_080886680.1">
    <property type="nucleotide sequence ID" value="NZ_LT828648.1"/>
</dbReference>
<dbReference type="NCBIfam" id="TIGR00125">
    <property type="entry name" value="cyt_tran_rel"/>
    <property type="match status" value="1"/>
</dbReference>
<evidence type="ECO:0000256" key="2">
    <source>
        <dbReference type="ARBA" id="ARBA00005019"/>
    </source>
</evidence>
<dbReference type="AlphaFoldDB" id="A0A1W1I5I3"/>
<keyword evidence="8 11" id="KW-0067">ATP-binding</keyword>
<comment type="catalytic activity">
    <reaction evidence="10 11">
        <text>nicotinate beta-D-ribonucleotide + ATP + H(+) = deamido-NAD(+) + diphosphate</text>
        <dbReference type="Rhea" id="RHEA:22860"/>
        <dbReference type="ChEBI" id="CHEBI:15378"/>
        <dbReference type="ChEBI" id="CHEBI:30616"/>
        <dbReference type="ChEBI" id="CHEBI:33019"/>
        <dbReference type="ChEBI" id="CHEBI:57502"/>
        <dbReference type="ChEBI" id="CHEBI:58437"/>
        <dbReference type="EC" id="2.7.7.18"/>
    </reaction>
</comment>
<evidence type="ECO:0000256" key="6">
    <source>
        <dbReference type="ARBA" id="ARBA00022695"/>
    </source>
</evidence>
<evidence type="ECO:0000313" key="14">
    <source>
        <dbReference type="Proteomes" id="UP000192042"/>
    </source>
</evidence>
<dbReference type="HAMAP" id="MF_00244">
    <property type="entry name" value="NaMN_adenylyltr"/>
    <property type="match status" value="1"/>
</dbReference>
<dbReference type="Pfam" id="PF01467">
    <property type="entry name" value="CTP_transf_like"/>
    <property type="match status" value="1"/>
</dbReference>
<dbReference type="SUPFAM" id="SSF52374">
    <property type="entry name" value="Nucleotidylyl transferase"/>
    <property type="match status" value="1"/>
</dbReference>
<evidence type="ECO:0000256" key="10">
    <source>
        <dbReference type="ARBA" id="ARBA00048721"/>
    </source>
</evidence>
<evidence type="ECO:0000256" key="5">
    <source>
        <dbReference type="ARBA" id="ARBA00022679"/>
    </source>
</evidence>
<feature type="domain" description="Cytidyltransferase-like" evidence="12">
    <location>
        <begin position="22"/>
        <end position="209"/>
    </location>
</feature>
<keyword evidence="7 11" id="KW-0547">Nucleotide-binding</keyword>
<protein>
    <recommendedName>
        <fullName evidence="11">Probable nicotinate-nucleotide adenylyltransferase</fullName>
        <ecNumber evidence="11">2.7.7.18</ecNumber>
    </recommendedName>
    <alternativeName>
        <fullName evidence="11">Deamido-NAD(+) diphosphorylase</fullName>
    </alternativeName>
    <alternativeName>
        <fullName evidence="11">Deamido-NAD(+) pyrophosphorylase</fullName>
    </alternativeName>
    <alternativeName>
        <fullName evidence="11">Nicotinate mononucleotide adenylyltransferase</fullName>
        <shortName evidence="11">NaMN adenylyltransferase</shortName>
    </alternativeName>
</protein>
<dbReference type="GO" id="GO:0004515">
    <property type="term" value="F:nicotinate-nucleotide adenylyltransferase activity"/>
    <property type="evidence" value="ECO:0007669"/>
    <property type="project" value="UniProtKB-UniRule"/>
</dbReference>
<comment type="similarity">
    <text evidence="3 11">Belongs to the NadD family.</text>
</comment>
<proteinExistence type="inferred from homology"/>